<dbReference type="UniPathway" id="UPA00196"/>
<feature type="transmembrane region" description="Helical" evidence="8">
    <location>
        <begin position="159"/>
        <end position="179"/>
    </location>
</feature>
<proteinExistence type="inferred from homology"/>
<keyword evidence="5 8" id="KW-0812">Transmembrane</keyword>
<keyword evidence="6 8" id="KW-1133">Transmembrane helix</keyword>
<dbReference type="GO" id="GO:0006506">
    <property type="term" value="P:GPI anchor biosynthetic process"/>
    <property type="evidence" value="ECO:0007669"/>
    <property type="project" value="UniProtKB-UniPathway"/>
</dbReference>
<evidence type="ECO:0000256" key="8">
    <source>
        <dbReference type="SAM" id="Phobius"/>
    </source>
</evidence>
<keyword evidence="4" id="KW-0337">GPI-anchor biosynthesis</keyword>
<feature type="transmembrane region" description="Helical" evidence="8">
    <location>
        <begin position="238"/>
        <end position="259"/>
    </location>
</feature>
<evidence type="ECO:0000256" key="4">
    <source>
        <dbReference type="ARBA" id="ARBA00022502"/>
    </source>
</evidence>
<comment type="caution">
    <text evidence="9">The sequence shown here is derived from an EMBL/GenBank/DDBJ whole genome shotgun (WGS) entry which is preliminary data.</text>
</comment>
<dbReference type="InterPro" id="IPR009450">
    <property type="entry name" value="Plno_GlcNAc_GPI2"/>
</dbReference>
<evidence type="ECO:0000256" key="6">
    <source>
        <dbReference type="ARBA" id="ARBA00022989"/>
    </source>
</evidence>
<protein>
    <recommendedName>
        <fullName evidence="11">Phosphatidylinositol N-acetylglucosaminyltransferase</fullName>
    </recommendedName>
</protein>
<reference evidence="9 10" key="1">
    <citation type="journal article" date="2018" name="Evol. Lett.">
        <title>Horizontal gene cluster transfer increased hallucinogenic mushroom diversity.</title>
        <authorList>
            <person name="Reynolds H.T."/>
            <person name="Vijayakumar V."/>
            <person name="Gluck-Thaler E."/>
            <person name="Korotkin H.B."/>
            <person name="Matheny P.B."/>
            <person name="Slot J.C."/>
        </authorList>
    </citation>
    <scope>NUCLEOTIDE SEQUENCE [LARGE SCALE GENOMIC DNA]</scope>
    <source>
        <strain evidence="9 10">SRW20</strain>
    </source>
</reference>
<dbReference type="STRING" id="231916.A0A409VD20"/>
<dbReference type="GO" id="GO:0000506">
    <property type="term" value="C:glycosylphosphatidylinositol-N-acetylglucosaminyltransferase (GPI-GnT) complex"/>
    <property type="evidence" value="ECO:0007669"/>
    <property type="project" value="TreeGrafter"/>
</dbReference>
<dbReference type="PANTHER" id="PTHR12982">
    <property type="entry name" value="PHOSPHATIDYLINOSITOL GLYCAN, CLASS C"/>
    <property type="match status" value="1"/>
</dbReference>
<evidence type="ECO:0000256" key="2">
    <source>
        <dbReference type="ARBA" id="ARBA00004687"/>
    </source>
</evidence>
<dbReference type="AlphaFoldDB" id="A0A409VD20"/>
<feature type="transmembrane region" description="Helical" evidence="8">
    <location>
        <begin position="40"/>
        <end position="64"/>
    </location>
</feature>
<feature type="transmembrane region" description="Helical" evidence="8">
    <location>
        <begin position="212"/>
        <end position="231"/>
    </location>
</feature>
<dbReference type="Pfam" id="PF06432">
    <property type="entry name" value="GPI2"/>
    <property type="match status" value="1"/>
</dbReference>
<evidence type="ECO:0000256" key="1">
    <source>
        <dbReference type="ARBA" id="ARBA00004141"/>
    </source>
</evidence>
<comment type="subcellular location">
    <subcellularLocation>
        <location evidence="1">Membrane</location>
        <topology evidence="1">Multi-pass membrane protein</topology>
    </subcellularLocation>
</comment>
<feature type="transmembrane region" description="Helical" evidence="8">
    <location>
        <begin position="265"/>
        <end position="287"/>
    </location>
</feature>
<keyword evidence="7 8" id="KW-0472">Membrane</keyword>
<dbReference type="InParanoid" id="A0A409VD20"/>
<name>A0A409VD20_9AGAR</name>
<evidence type="ECO:0008006" key="11">
    <source>
        <dbReference type="Google" id="ProtNLM"/>
    </source>
</evidence>
<dbReference type="PIRSF" id="PIRSF016104">
    <property type="entry name" value="GPI2"/>
    <property type="match status" value="1"/>
</dbReference>
<dbReference type="OrthoDB" id="196709at2759"/>
<feature type="transmembrane region" description="Helical" evidence="8">
    <location>
        <begin position="76"/>
        <end position="95"/>
    </location>
</feature>
<accession>A0A409VD20</accession>
<evidence type="ECO:0000313" key="9">
    <source>
        <dbReference type="EMBL" id="PPQ64419.1"/>
    </source>
</evidence>
<feature type="transmembrane region" description="Helical" evidence="8">
    <location>
        <begin position="129"/>
        <end position="147"/>
    </location>
</feature>
<dbReference type="FunCoup" id="A0A409VD20">
    <property type="interactions" value="264"/>
</dbReference>
<comment type="pathway">
    <text evidence="2">Glycolipid biosynthesis; glycosylphosphatidylinositol-anchor biosynthesis.</text>
</comment>
<dbReference type="EMBL" id="NHYE01005667">
    <property type="protein sequence ID" value="PPQ64419.1"/>
    <property type="molecule type" value="Genomic_DNA"/>
</dbReference>
<evidence type="ECO:0000256" key="3">
    <source>
        <dbReference type="ARBA" id="ARBA00008321"/>
    </source>
</evidence>
<organism evidence="9 10">
    <name type="scientific">Gymnopilus dilepis</name>
    <dbReference type="NCBI Taxonomy" id="231916"/>
    <lineage>
        <taxon>Eukaryota</taxon>
        <taxon>Fungi</taxon>
        <taxon>Dikarya</taxon>
        <taxon>Basidiomycota</taxon>
        <taxon>Agaricomycotina</taxon>
        <taxon>Agaricomycetes</taxon>
        <taxon>Agaricomycetidae</taxon>
        <taxon>Agaricales</taxon>
        <taxon>Agaricineae</taxon>
        <taxon>Hymenogastraceae</taxon>
        <taxon>Gymnopilus</taxon>
    </lineage>
</organism>
<sequence>MVGKWEKVLWRKQAYPDNYIPRGIFLASLQKNPNWRPYTYWPLVVLSCSITQHLAVIFIFLAVFVRLKEQTLDPRFLVCLSIVSFSVGYAIWHALDRRLSVSEPVTHRLSGPQAAQKGNTHVGFADLKAFRSAVMMFLALMSLSPVLRTLTAATSSDSIWALAAVLFSLNALLSDYTVIRQDNAQEGLSSVLSTNAAVSASVVLASRLSSDVSVFSLMLFSIQSFALFPFLRRRLQSLSIVVWLLISLGMGSLAVWLFANLSSMVMWLIASVLVFVTFVAPAILLWAQRFKNIIRGPWDVAVPKVN</sequence>
<keyword evidence="10" id="KW-1185">Reference proteome</keyword>
<gene>
    <name evidence="9" type="ORF">CVT26_002126</name>
</gene>
<dbReference type="Proteomes" id="UP000284706">
    <property type="component" value="Unassembled WGS sequence"/>
</dbReference>
<comment type="similarity">
    <text evidence="3">Belongs to the PIGC family.</text>
</comment>
<dbReference type="PANTHER" id="PTHR12982:SF0">
    <property type="entry name" value="PHOSPHATIDYLINOSITOL N-ACETYLGLUCOSAMINYLTRANSFERASE SUBUNIT C"/>
    <property type="match status" value="1"/>
</dbReference>
<evidence type="ECO:0000313" key="10">
    <source>
        <dbReference type="Proteomes" id="UP000284706"/>
    </source>
</evidence>
<evidence type="ECO:0000256" key="7">
    <source>
        <dbReference type="ARBA" id="ARBA00023136"/>
    </source>
</evidence>
<evidence type="ECO:0000256" key="5">
    <source>
        <dbReference type="ARBA" id="ARBA00022692"/>
    </source>
</evidence>